<sequence length="39" mass="4334">MSKTPGTSHTRITTKKQATNFIAITDLTSLYLCRIPRAP</sequence>
<accession>A0A0A9CGM7</accession>
<reference evidence="1" key="2">
    <citation type="journal article" date="2015" name="Data Brief">
        <title>Shoot transcriptome of the giant reed, Arundo donax.</title>
        <authorList>
            <person name="Barrero R.A."/>
            <person name="Guerrero F.D."/>
            <person name="Moolhuijzen P."/>
            <person name="Goolsby J.A."/>
            <person name="Tidwell J."/>
            <person name="Bellgard S.E."/>
            <person name="Bellgard M.I."/>
        </authorList>
    </citation>
    <scope>NUCLEOTIDE SEQUENCE</scope>
    <source>
        <tissue evidence="1">Shoot tissue taken approximately 20 cm above the soil surface</tissue>
    </source>
</reference>
<proteinExistence type="predicted"/>
<reference evidence="1" key="1">
    <citation type="submission" date="2014-09" db="EMBL/GenBank/DDBJ databases">
        <authorList>
            <person name="Magalhaes I.L.F."/>
            <person name="Oliveira U."/>
            <person name="Santos F.R."/>
            <person name="Vidigal T.H.D.A."/>
            <person name="Brescovit A.D."/>
            <person name="Santos A.J."/>
        </authorList>
    </citation>
    <scope>NUCLEOTIDE SEQUENCE</scope>
    <source>
        <tissue evidence="1">Shoot tissue taken approximately 20 cm above the soil surface</tissue>
    </source>
</reference>
<protein>
    <submittedName>
        <fullName evidence="1">Uncharacterized protein</fullName>
    </submittedName>
</protein>
<dbReference type="EMBL" id="GBRH01223154">
    <property type="protein sequence ID" value="JAD74741.1"/>
    <property type="molecule type" value="Transcribed_RNA"/>
</dbReference>
<organism evidence="1">
    <name type="scientific">Arundo donax</name>
    <name type="common">Giant reed</name>
    <name type="synonym">Donax arundinaceus</name>
    <dbReference type="NCBI Taxonomy" id="35708"/>
    <lineage>
        <taxon>Eukaryota</taxon>
        <taxon>Viridiplantae</taxon>
        <taxon>Streptophyta</taxon>
        <taxon>Embryophyta</taxon>
        <taxon>Tracheophyta</taxon>
        <taxon>Spermatophyta</taxon>
        <taxon>Magnoliopsida</taxon>
        <taxon>Liliopsida</taxon>
        <taxon>Poales</taxon>
        <taxon>Poaceae</taxon>
        <taxon>PACMAD clade</taxon>
        <taxon>Arundinoideae</taxon>
        <taxon>Arundineae</taxon>
        <taxon>Arundo</taxon>
    </lineage>
</organism>
<name>A0A0A9CGM7_ARUDO</name>
<evidence type="ECO:0000313" key="1">
    <source>
        <dbReference type="EMBL" id="JAD74741.1"/>
    </source>
</evidence>
<dbReference type="AlphaFoldDB" id="A0A0A9CGM7"/>